<sequence length="407" mass="44161">MIHTIESGSSRASKCISMGICFVFLLTSSQTLRAQIKLVFPLGGTAFEDWVIGNYNDVDTRPIADSDYRGGNYTYDGHDALDIGLAHFRKMDEGVTVLAAAPGTVVTAMDGAFDRWAPSNPNPPGEIGNLVVIDHGGGIRTTYAHLKKDSVSVQVGDSVIAGQQVGLVGSSGGSTGPHLHFAVYQNGNPVETYKNPDQWWYDPLPYTGDVPGVLDSGIANHWPTQTEVEAGVHHQGIYSVEDGSGQLAVMWNYLYGISAGSEISFQFLRPNGSQYANYQWTDENGLTVGFWNIGVDLPSSPDLGVWNVNFRVNGELISNKSFLVVEPIPGDFDLDGDVDGEDFLSWQRGDSPVALSRQDFDDWQETYGTATPYSAVSTQIPEVSSSTLILIGILTSLVRRQLVTREV</sequence>
<dbReference type="GO" id="GO:0004222">
    <property type="term" value="F:metalloendopeptidase activity"/>
    <property type="evidence" value="ECO:0007669"/>
    <property type="project" value="TreeGrafter"/>
</dbReference>
<name>A0A5B9QI94_9BACT</name>
<dbReference type="InterPro" id="IPR011055">
    <property type="entry name" value="Dup_hybrid_motif"/>
</dbReference>
<evidence type="ECO:0000313" key="2">
    <source>
        <dbReference type="EMBL" id="QEG33941.1"/>
    </source>
</evidence>
<dbReference type="KEGG" id="bgok:Pr1d_12120"/>
<keyword evidence="3" id="KW-1185">Reference proteome</keyword>
<dbReference type="OrthoDB" id="9805070at2"/>
<proteinExistence type="predicted"/>
<dbReference type="PANTHER" id="PTHR21666:SF270">
    <property type="entry name" value="MUREIN HYDROLASE ACTIVATOR ENVC"/>
    <property type="match status" value="1"/>
</dbReference>
<dbReference type="EMBL" id="CP042913">
    <property type="protein sequence ID" value="QEG33941.1"/>
    <property type="molecule type" value="Genomic_DNA"/>
</dbReference>
<dbReference type="InterPro" id="IPR050570">
    <property type="entry name" value="Cell_wall_metabolism_enzyme"/>
</dbReference>
<dbReference type="Proteomes" id="UP000323917">
    <property type="component" value="Chromosome"/>
</dbReference>
<feature type="domain" description="M23ase beta-sheet core" evidence="1">
    <location>
        <begin position="90"/>
        <end position="191"/>
    </location>
</feature>
<dbReference type="SUPFAM" id="SSF51261">
    <property type="entry name" value="Duplicated hybrid motif"/>
    <property type="match status" value="1"/>
</dbReference>
<dbReference type="EC" id="3.4.24.-" evidence="2"/>
<protein>
    <submittedName>
        <fullName evidence="2">Murein DD-endopeptidase MepM</fullName>
        <ecNumber evidence="2">3.4.24.-</ecNumber>
    </submittedName>
</protein>
<keyword evidence="2" id="KW-0378">Hydrolase</keyword>
<accession>A0A5B9QI94</accession>
<dbReference type="PANTHER" id="PTHR21666">
    <property type="entry name" value="PEPTIDASE-RELATED"/>
    <property type="match status" value="1"/>
</dbReference>
<dbReference type="Gene3D" id="2.70.70.10">
    <property type="entry name" value="Glucose Permease (Domain IIA)"/>
    <property type="match status" value="1"/>
</dbReference>
<dbReference type="InterPro" id="IPR016047">
    <property type="entry name" value="M23ase_b-sheet_dom"/>
</dbReference>
<organism evidence="2 3">
    <name type="scientific">Bythopirellula goksoeyrii</name>
    <dbReference type="NCBI Taxonomy" id="1400387"/>
    <lineage>
        <taxon>Bacteria</taxon>
        <taxon>Pseudomonadati</taxon>
        <taxon>Planctomycetota</taxon>
        <taxon>Planctomycetia</taxon>
        <taxon>Pirellulales</taxon>
        <taxon>Lacipirellulaceae</taxon>
        <taxon>Bythopirellula</taxon>
    </lineage>
</organism>
<evidence type="ECO:0000313" key="3">
    <source>
        <dbReference type="Proteomes" id="UP000323917"/>
    </source>
</evidence>
<dbReference type="Pfam" id="PF01551">
    <property type="entry name" value="Peptidase_M23"/>
    <property type="match status" value="1"/>
</dbReference>
<gene>
    <name evidence="2" type="primary">mepM</name>
    <name evidence="2" type="ORF">Pr1d_12120</name>
</gene>
<dbReference type="CDD" id="cd12797">
    <property type="entry name" value="M23_peptidase"/>
    <property type="match status" value="1"/>
</dbReference>
<dbReference type="AlphaFoldDB" id="A0A5B9QI94"/>
<evidence type="ECO:0000259" key="1">
    <source>
        <dbReference type="Pfam" id="PF01551"/>
    </source>
</evidence>
<reference evidence="2 3" key="1">
    <citation type="submission" date="2019-08" db="EMBL/GenBank/DDBJ databases">
        <title>Deep-cultivation of Planctomycetes and their phenomic and genomic characterization uncovers novel biology.</title>
        <authorList>
            <person name="Wiegand S."/>
            <person name="Jogler M."/>
            <person name="Boedeker C."/>
            <person name="Pinto D."/>
            <person name="Vollmers J."/>
            <person name="Rivas-Marin E."/>
            <person name="Kohn T."/>
            <person name="Peeters S.H."/>
            <person name="Heuer A."/>
            <person name="Rast P."/>
            <person name="Oberbeckmann S."/>
            <person name="Bunk B."/>
            <person name="Jeske O."/>
            <person name="Meyerdierks A."/>
            <person name="Storesund J.E."/>
            <person name="Kallscheuer N."/>
            <person name="Luecker S."/>
            <person name="Lage O.M."/>
            <person name="Pohl T."/>
            <person name="Merkel B.J."/>
            <person name="Hornburger P."/>
            <person name="Mueller R.-W."/>
            <person name="Bruemmer F."/>
            <person name="Labrenz M."/>
            <person name="Spormann A.M."/>
            <person name="Op den Camp H."/>
            <person name="Overmann J."/>
            <person name="Amann R."/>
            <person name="Jetten M.S.M."/>
            <person name="Mascher T."/>
            <person name="Medema M.H."/>
            <person name="Devos D.P."/>
            <person name="Kaster A.-K."/>
            <person name="Ovreas L."/>
            <person name="Rohde M."/>
            <person name="Galperin M.Y."/>
            <person name="Jogler C."/>
        </authorList>
    </citation>
    <scope>NUCLEOTIDE SEQUENCE [LARGE SCALE GENOMIC DNA]</scope>
    <source>
        <strain evidence="2 3">Pr1d</strain>
    </source>
</reference>